<comment type="caution">
    <text evidence="3">The sequence shown here is derived from an EMBL/GenBank/DDBJ whole genome shotgun (WGS) entry which is preliminary data.</text>
</comment>
<dbReference type="Proteomes" id="UP000226431">
    <property type="component" value="Unassembled WGS sequence"/>
</dbReference>
<feature type="region of interest" description="Disordered" evidence="1">
    <location>
        <begin position="282"/>
        <end position="333"/>
    </location>
</feature>
<protein>
    <submittedName>
        <fullName evidence="3">Uncharacterized protein</fullName>
    </submittedName>
</protein>
<proteinExistence type="predicted"/>
<evidence type="ECO:0000313" key="4">
    <source>
        <dbReference type="Proteomes" id="UP000226431"/>
    </source>
</evidence>
<evidence type="ECO:0000313" key="3">
    <source>
        <dbReference type="EMBL" id="PHH77250.1"/>
    </source>
</evidence>
<dbReference type="OrthoDB" id="5417811at2759"/>
<keyword evidence="2" id="KW-1133">Transmembrane helix</keyword>
<feature type="region of interest" description="Disordered" evidence="1">
    <location>
        <begin position="110"/>
        <end position="129"/>
    </location>
</feature>
<feature type="region of interest" description="Disordered" evidence="1">
    <location>
        <begin position="1"/>
        <end position="90"/>
    </location>
</feature>
<keyword evidence="4" id="KW-1185">Reference proteome</keyword>
<organism evidence="3 4">
    <name type="scientific">Ophiocordyceps camponoti-rufipedis</name>
    <dbReference type="NCBI Taxonomy" id="2004952"/>
    <lineage>
        <taxon>Eukaryota</taxon>
        <taxon>Fungi</taxon>
        <taxon>Dikarya</taxon>
        <taxon>Ascomycota</taxon>
        <taxon>Pezizomycotina</taxon>
        <taxon>Sordariomycetes</taxon>
        <taxon>Hypocreomycetidae</taxon>
        <taxon>Hypocreales</taxon>
        <taxon>Ophiocordycipitaceae</taxon>
        <taxon>Ophiocordyceps</taxon>
    </lineage>
</organism>
<reference evidence="3 4" key="1">
    <citation type="submission" date="2017-06" db="EMBL/GenBank/DDBJ databases">
        <title>Ant-infecting Ophiocordyceps genomes reveal a high diversity of potential behavioral manipulation genes and a possible major role for enterotoxins.</title>
        <authorList>
            <person name="De Bekker C."/>
            <person name="Evans H.C."/>
            <person name="Brachmann A."/>
            <person name="Hughes D.P."/>
        </authorList>
    </citation>
    <scope>NUCLEOTIDE SEQUENCE [LARGE SCALE GENOMIC DNA]</scope>
    <source>
        <strain evidence="3 4">Map16</strain>
    </source>
</reference>
<feature type="compositionally biased region" description="Pro residues" evidence="1">
    <location>
        <begin position="76"/>
        <end position="86"/>
    </location>
</feature>
<feature type="transmembrane region" description="Helical" evidence="2">
    <location>
        <begin position="183"/>
        <end position="206"/>
    </location>
</feature>
<dbReference type="EMBL" id="NJES01000127">
    <property type="protein sequence ID" value="PHH77250.1"/>
    <property type="molecule type" value="Genomic_DNA"/>
</dbReference>
<evidence type="ECO:0000256" key="2">
    <source>
        <dbReference type="SAM" id="Phobius"/>
    </source>
</evidence>
<feature type="transmembrane region" description="Helical" evidence="2">
    <location>
        <begin position="151"/>
        <end position="171"/>
    </location>
</feature>
<keyword evidence="2" id="KW-0812">Transmembrane</keyword>
<dbReference type="AlphaFoldDB" id="A0A2C5ZBS8"/>
<feature type="compositionally biased region" description="Polar residues" evidence="1">
    <location>
        <begin position="21"/>
        <end position="32"/>
    </location>
</feature>
<gene>
    <name evidence="3" type="ORF">CDD80_780</name>
</gene>
<name>A0A2C5ZBS8_9HYPO</name>
<accession>A0A2C5ZBS8</accession>
<sequence length="333" mass="36443">MTSTQRSMELARGARDANNEPEMTTASDSTTPRRLGSRIPARLGSLARTLGLPRRDDDEAKPLTPIDSRPNRGISPPSPPLAPMPSSPGRVAIPLERVPYEVSPPMRMRVVDDPEPGSPGRARSNGHGQQGKARYCLCIPTKNSPRLRAQMATSIVSGIFFIAVLAVYVGLSVTGSIRQSELTIIVILIILASGIFFCFCIIRLWLALHRNDGRRDGRRTVAPDLPHHYLMPPKPIPVVLAQDEEAVGIQGEAATSKPPAYGRWLETVRVDPNWLFWQRNEDATRPESGQGPRPPSYASEDGVDYVLEAQPRSVAPPSITEAHHSPDLSPLRS</sequence>
<keyword evidence="2" id="KW-0472">Membrane</keyword>
<evidence type="ECO:0000256" key="1">
    <source>
        <dbReference type="SAM" id="MobiDB-lite"/>
    </source>
</evidence>